<gene>
    <name evidence="1" type="ORF">BofuT4_P078060.1</name>
</gene>
<protein>
    <submittedName>
        <fullName evidence="1">Uncharacterized protein</fullName>
    </submittedName>
</protein>
<dbReference type="HOGENOM" id="CLU_2183546_0_0_1"/>
<dbReference type="EMBL" id="FQ790343">
    <property type="protein sequence ID" value="CCD52513.1"/>
    <property type="molecule type" value="Genomic_DNA"/>
</dbReference>
<dbReference type="AlphaFoldDB" id="G2YLL5"/>
<evidence type="ECO:0000313" key="2">
    <source>
        <dbReference type="Proteomes" id="UP000008177"/>
    </source>
</evidence>
<organism evidence="1 2">
    <name type="scientific">Botryotinia fuckeliana (strain T4)</name>
    <name type="common">Noble rot fungus</name>
    <name type="synonym">Botrytis cinerea</name>
    <dbReference type="NCBI Taxonomy" id="999810"/>
    <lineage>
        <taxon>Eukaryota</taxon>
        <taxon>Fungi</taxon>
        <taxon>Dikarya</taxon>
        <taxon>Ascomycota</taxon>
        <taxon>Pezizomycotina</taxon>
        <taxon>Leotiomycetes</taxon>
        <taxon>Helotiales</taxon>
        <taxon>Sclerotiniaceae</taxon>
        <taxon>Botrytis</taxon>
    </lineage>
</organism>
<sequence length="109" mass="12051">MHALDAQTQMTIKIVSLPRQVRGSRFTIRNHDTLQYLGNDNSSQVFVGHTLGPIVYASRGFLLVQIRSSSSLEPFIGTGIKSFLASEAKPPVTPDFWVPPSGIYKEVSF</sequence>
<name>G2YLL5_BOTF4</name>
<accession>G2YLL5</accession>
<reference evidence="2" key="1">
    <citation type="journal article" date="2011" name="PLoS Genet.">
        <title>Genomic analysis of the necrotrophic fungal pathogens Sclerotinia sclerotiorum and Botrytis cinerea.</title>
        <authorList>
            <person name="Amselem J."/>
            <person name="Cuomo C.A."/>
            <person name="van Kan J.A."/>
            <person name="Viaud M."/>
            <person name="Benito E.P."/>
            <person name="Couloux A."/>
            <person name="Coutinho P.M."/>
            <person name="de Vries R.P."/>
            <person name="Dyer P.S."/>
            <person name="Fillinger S."/>
            <person name="Fournier E."/>
            <person name="Gout L."/>
            <person name="Hahn M."/>
            <person name="Kohn L."/>
            <person name="Lapalu N."/>
            <person name="Plummer K.M."/>
            <person name="Pradier J.M."/>
            <person name="Quevillon E."/>
            <person name="Sharon A."/>
            <person name="Simon A."/>
            <person name="ten Have A."/>
            <person name="Tudzynski B."/>
            <person name="Tudzynski P."/>
            <person name="Wincker P."/>
            <person name="Andrew M."/>
            <person name="Anthouard V."/>
            <person name="Beever R.E."/>
            <person name="Beffa R."/>
            <person name="Benoit I."/>
            <person name="Bouzid O."/>
            <person name="Brault B."/>
            <person name="Chen Z."/>
            <person name="Choquer M."/>
            <person name="Collemare J."/>
            <person name="Cotton P."/>
            <person name="Danchin E.G."/>
            <person name="Da Silva C."/>
            <person name="Gautier A."/>
            <person name="Giraud C."/>
            <person name="Giraud T."/>
            <person name="Gonzalez C."/>
            <person name="Grossetete S."/>
            <person name="Guldener U."/>
            <person name="Henrissat B."/>
            <person name="Howlett B.J."/>
            <person name="Kodira C."/>
            <person name="Kretschmer M."/>
            <person name="Lappartient A."/>
            <person name="Leroch M."/>
            <person name="Levis C."/>
            <person name="Mauceli E."/>
            <person name="Neuveglise C."/>
            <person name="Oeser B."/>
            <person name="Pearson M."/>
            <person name="Poulain J."/>
            <person name="Poussereau N."/>
            <person name="Quesneville H."/>
            <person name="Rascle C."/>
            <person name="Schumacher J."/>
            <person name="Segurens B."/>
            <person name="Sexton A."/>
            <person name="Silva E."/>
            <person name="Sirven C."/>
            <person name="Soanes D.M."/>
            <person name="Talbot N.J."/>
            <person name="Templeton M."/>
            <person name="Yandava C."/>
            <person name="Yarden O."/>
            <person name="Zeng Q."/>
            <person name="Rollins J.A."/>
            <person name="Lebrun M.H."/>
            <person name="Dickman M."/>
        </authorList>
    </citation>
    <scope>NUCLEOTIDE SEQUENCE [LARGE SCALE GENOMIC DNA]</scope>
    <source>
        <strain evidence="2">T4</strain>
    </source>
</reference>
<evidence type="ECO:0000313" key="1">
    <source>
        <dbReference type="EMBL" id="CCD52513.1"/>
    </source>
</evidence>
<dbReference type="Proteomes" id="UP000008177">
    <property type="component" value="Unplaced contigs"/>
</dbReference>
<dbReference type="InParanoid" id="G2YLL5"/>
<proteinExistence type="predicted"/>